<dbReference type="AlphaFoldDB" id="U5D4M1"/>
<reference evidence="2" key="1">
    <citation type="journal article" date="2013" name="Science">
        <title>The Amborella genome and the evolution of flowering plants.</title>
        <authorList>
            <consortium name="Amborella Genome Project"/>
        </authorList>
    </citation>
    <scope>NUCLEOTIDE SEQUENCE [LARGE SCALE GENOMIC DNA]</scope>
</reference>
<evidence type="ECO:0000313" key="2">
    <source>
        <dbReference type="Proteomes" id="UP000017836"/>
    </source>
</evidence>
<dbReference type="HOGENOM" id="CLU_2295473_0_0_1"/>
<proteinExistence type="predicted"/>
<organism evidence="1 2">
    <name type="scientific">Amborella trichopoda</name>
    <dbReference type="NCBI Taxonomy" id="13333"/>
    <lineage>
        <taxon>Eukaryota</taxon>
        <taxon>Viridiplantae</taxon>
        <taxon>Streptophyta</taxon>
        <taxon>Embryophyta</taxon>
        <taxon>Tracheophyta</taxon>
        <taxon>Spermatophyta</taxon>
        <taxon>Magnoliopsida</taxon>
        <taxon>Amborellales</taxon>
        <taxon>Amborellaceae</taxon>
        <taxon>Amborella</taxon>
    </lineage>
</organism>
<gene>
    <name evidence="1" type="ORF">AMTR_s00037p00210010</name>
</gene>
<dbReference type="Gramene" id="ERN17399">
    <property type="protein sequence ID" value="ERN17399"/>
    <property type="gene ID" value="AMTR_s00037p00210010"/>
</dbReference>
<sequence length="101" mass="12001">MSVSSTALLTRGRRAEEVNVVEVMHAKLHVPQHCIRWQRKIRGLAQRIRQAHRWLDHTKTFWRNHMDSVKKQAREYMDQLKGLGANLDYIVVAKHFFILLE</sequence>
<protein>
    <submittedName>
        <fullName evidence="1">Uncharacterized protein</fullName>
    </submittedName>
</protein>
<dbReference type="Proteomes" id="UP000017836">
    <property type="component" value="Unassembled WGS sequence"/>
</dbReference>
<keyword evidence="2" id="KW-1185">Reference proteome</keyword>
<accession>U5D4M1</accession>
<name>U5D4M1_AMBTC</name>
<dbReference type="EMBL" id="KI392350">
    <property type="protein sequence ID" value="ERN17399.1"/>
    <property type="molecule type" value="Genomic_DNA"/>
</dbReference>
<evidence type="ECO:0000313" key="1">
    <source>
        <dbReference type="EMBL" id="ERN17399.1"/>
    </source>
</evidence>